<sequence length="91" mass="10823">MSGEEGRPHSLEFNCGRAEDIQTYFEFGDKPHKLLARQLRKRESDRAIHRVKSEEGTPLTSHRHINDMFRRFYDDLYNSKAMRNLKLRISS</sequence>
<organism evidence="1 2">
    <name type="scientific">Dissostichus mawsoni</name>
    <name type="common">Antarctic cod</name>
    <dbReference type="NCBI Taxonomy" id="36200"/>
    <lineage>
        <taxon>Eukaryota</taxon>
        <taxon>Metazoa</taxon>
        <taxon>Chordata</taxon>
        <taxon>Craniata</taxon>
        <taxon>Vertebrata</taxon>
        <taxon>Euteleostomi</taxon>
        <taxon>Actinopterygii</taxon>
        <taxon>Neopterygii</taxon>
        <taxon>Teleostei</taxon>
        <taxon>Neoteleostei</taxon>
        <taxon>Acanthomorphata</taxon>
        <taxon>Eupercaria</taxon>
        <taxon>Perciformes</taxon>
        <taxon>Notothenioidei</taxon>
        <taxon>Nototheniidae</taxon>
        <taxon>Dissostichus</taxon>
    </lineage>
</organism>
<dbReference type="OrthoDB" id="416119at2759"/>
<accession>A0A7J5YCX8</accession>
<dbReference type="EMBL" id="JAAKFY010000013">
    <property type="protein sequence ID" value="KAF3847275.1"/>
    <property type="molecule type" value="Genomic_DNA"/>
</dbReference>
<reference evidence="1 2" key="1">
    <citation type="submission" date="2020-03" db="EMBL/GenBank/DDBJ databases">
        <title>Dissostichus mawsoni Genome sequencing and assembly.</title>
        <authorList>
            <person name="Park H."/>
        </authorList>
    </citation>
    <scope>NUCLEOTIDE SEQUENCE [LARGE SCALE GENOMIC DNA]</scope>
    <source>
        <strain evidence="1">DM0001</strain>
        <tissue evidence="1">Muscle</tissue>
    </source>
</reference>
<dbReference type="AlphaFoldDB" id="A0A7J5YCX8"/>
<comment type="caution">
    <text evidence="1">The sequence shown here is derived from an EMBL/GenBank/DDBJ whole genome shotgun (WGS) entry which is preliminary data.</text>
</comment>
<proteinExistence type="predicted"/>
<gene>
    <name evidence="1" type="ORF">F7725_020303</name>
</gene>
<name>A0A7J5YCX8_DISMA</name>
<evidence type="ECO:0000313" key="1">
    <source>
        <dbReference type="EMBL" id="KAF3847275.1"/>
    </source>
</evidence>
<evidence type="ECO:0000313" key="2">
    <source>
        <dbReference type="Proteomes" id="UP000518266"/>
    </source>
</evidence>
<keyword evidence="2" id="KW-1185">Reference proteome</keyword>
<protein>
    <submittedName>
        <fullName evidence="1">Uncharacterized protein</fullName>
    </submittedName>
</protein>
<dbReference type="Proteomes" id="UP000518266">
    <property type="component" value="Unassembled WGS sequence"/>
</dbReference>